<keyword evidence="3" id="KW-1185">Reference proteome</keyword>
<dbReference type="EnsemblMetazoa" id="HelroT179137">
    <property type="protein sequence ID" value="HelroP179137"/>
    <property type="gene ID" value="HelroG179137"/>
</dbReference>
<dbReference type="OrthoDB" id="7433202at2759"/>
<accession>T1FE81</accession>
<gene>
    <name evidence="2" type="primary">20207130</name>
    <name evidence="1" type="ORF">HELRODRAFT_179137</name>
</gene>
<protein>
    <submittedName>
        <fullName evidence="1 2">Uncharacterized protein</fullName>
    </submittedName>
</protein>
<dbReference type="Proteomes" id="UP000015101">
    <property type="component" value="Unassembled WGS sequence"/>
</dbReference>
<organism evidence="2 3">
    <name type="scientific">Helobdella robusta</name>
    <name type="common">Californian leech</name>
    <dbReference type="NCBI Taxonomy" id="6412"/>
    <lineage>
        <taxon>Eukaryota</taxon>
        <taxon>Metazoa</taxon>
        <taxon>Spiralia</taxon>
        <taxon>Lophotrochozoa</taxon>
        <taxon>Annelida</taxon>
        <taxon>Clitellata</taxon>
        <taxon>Hirudinea</taxon>
        <taxon>Rhynchobdellida</taxon>
        <taxon>Glossiphoniidae</taxon>
        <taxon>Helobdella</taxon>
    </lineage>
</organism>
<dbReference type="AlphaFoldDB" id="T1FE81"/>
<proteinExistence type="predicted"/>
<reference evidence="3" key="1">
    <citation type="submission" date="2012-12" db="EMBL/GenBank/DDBJ databases">
        <authorList>
            <person name="Hellsten U."/>
            <person name="Grimwood J."/>
            <person name="Chapman J.A."/>
            <person name="Shapiro H."/>
            <person name="Aerts A."/>
            <person name="Otillar R.P."/>
            <person name="Terry A.Y."/>
            <person name="Boore J.L."/>
            <person name="Simakov O."/>
            <person name="Marletaz F."/>
            <person name="Cho S.-J."/>
            <person name="Edsinger-Gonzales E."/>
            <person name="Havlak P."/>
            <person name="Kuo D.-H."/>
            <person name="Larsson T."/>
            <person name="Lv J."/>
            <person name="Arendt D."/>
            <person name="Savage R."/>
            <person name="Osoegawa K."/>
            <person name="de Jong P."/>
            <person name="Lindberg D.R."/>
            <person name="Seaver E.C."/>
            <person name="Weisblat D.A."/>
            <person name="Putnam N.H."/>
            <person name="Grigoriev I.V."/>
            <person name="Rokhsar D.S."/>
        </authorList>
    </citation>
    <scope>NUCLEOTIDE SEQUENCE</scope>
</reference>
<dbReference type="InParanoid" id="T1FE81"/>
<dbReference type="CTD" id="20207130"/>
<name>T1FE81_HELRO</name>
<dbReference type="EMBL" id="KB097510">
    <property type="protein sequence ID" value="ESN95667.1"/>
    <property type="molecule type" value="Genomic_DNA"/>
</dbReference>
<sequence length="239" mass="26701">MGPGPSTERELVLKPVLNSSVAKLLNLNQSNFDKARIMAVKCELGSSWLKAVPNSACGTRLDDSCVRVSLGLRLDLPILTEYVCLCGANVEPLGYHGLSCRLGPGRQARHLAMNDFLVRCFQRANIPTIKETHGSHGGSLKLKNLAQTEKIKLQALFISESLVDIRSVLDNVTLNQVKYAEKEMQIKELNKKMEKFCDETQNRLKENEKLARKWSDVLKDKVETLASVVTKIENSVKCY</sequence>
<evidence type="ECO:0000313" key="1">
    <source>
        <dbReference type="EMBL" id="ESN95667.1"/>
    </source>
</evidence>
<evidence type="ECO:0000313" key="2">
    <source>
        <dbReference type="EnsemblMetazoa" id="HelroP179137"/>
    </source>
</evidence>
<dbReference type="HOGENOM" id="CLU_1162261_0_0_1"/>
<dbReference type="GeneID" id="20207130"/>
<evidence type="ECO:0000313" key="3">
    <source>
        <dbReference type="Proteomes" id="UP000015101"/>
    </source>
</evidence>
<reference evidence="2" key="3">
    <citation type="submission" date="2015-06" db="UniProtKB">
        <authorList>
            <consortium name="EnsemblMetazoa"/>
        </authorList>
    </citation>
    <scope>IDENTIFICATION</scope>
</reference>
<reference evidence="1 3" key="2">
    <citation type="journal article" date="2013" name="Nature">
        <title>Insights into bilaterian evolution from three spiralian genomes.</title>
        <authorList>
            <person name="Simakov O."/>
            <person name="Marletaz F."/>
            <person name="Cho S.J."/>
            <person name="Edsinger-Gonzales E."/>
            <person name="Havlak P."/>
            <person name="Hellsten U."/>
            <person name="Kuo D.H."/>
            <person name="Larsson T."/>
            <person name="Lv J."/>
            <person name="Arendt D."/>
            <person name="Savage R."/>
            <person name="Osoegawa K."/>
            <person name="de Jong P."/>
            <person name="Grimwood J."/>
            <person name="Chapman J.A."/>
            <person name="Shapiro H."/>
            <person name="Aerts A."/>
            <person name="Otillar R.P."/>
            <person name="Terry A.Y."/>
            <person name="Boore J.L."/>
            <person name="Grigoriev I.V."/>
            <person name="Lindberg D.R."/>
            <person name="Seaver E.C."/>
            <person name="Weisblat D.A."/>
            <person name="Putnam N.H."/>
            <person name="Rokhsar D.S."/>
        </authorList>
    </citation>
    <scope>NUCLEOTIDE SEQUENCE</scope>
</reference>
<dbReference type="EMBL" id="AMQM01006745">
    <property type="status" value="NOT_ANNOTATED_CDS"/>
    <property type="molecule type" value="Genomic_DNA"/>
</dbReference>
<dbReference type="RefSeq" id="XP_009026229.1">
    <property type="nucleotide sequence ID" value="XM_009027981.1"/>
</dbReference>
<dbReference type="KEGG" id="hro:HELRODRAFT_179137"/>